<keyword evidence="4" id="KW-1185">Reference proteome</keyword>
<dbReference type="PANTHER" id="PTHR31084">
    <property type="entry name" value="ALPHA-L-FUCOSIDASE 2"/>
    <property type="match status" value="1"/>
</dbReference>
<evidence type="ECO:0000313" key="3">
    <source>
        <dbReference type="EMBL" id="MCU7552210.1"/>
    </source>
</evidence>
<dbReference type="AlphaFoldDB" id="A0A9X2XZN7"/>
<protein>
    <recommendedName>
        <fullName evidence="2">Glycosyl hydrolase family 95 catalytic domain-containing protein</fullName>
    </recommendedName>
</protein>
<reference evidence="3" key="2">
    <citation type="submission" date="2023-04" db="EMBL/GenBank/DDBJ databases">
        <title>Paracnuella aquatica gen. nov., sp. nov., a member of the family Chitinophagaceae isolated from a hot spring.</title>
        <authorList>
            <person name="Wang C."/>
        </authorList>
    </citation>
    <scope>NUCLEOTIDE SEQUENCE</scope>
    <source>
        <strain evidence="3">LB-8</strain>
    </source>
</reference>
<comment type="caution">
    <text evidence="3">The sequence shown here is derived from an EMBL/GenBank/DDBJ whole genome shotgun (WGS) entry which is preliminary data.</text>
</comment>
<organism evidence="3 4">
    <name type="scientific">Paraflavisolibacter caeni</name>
    <dbReference type="NCBI Taxonomy" id="2982496"/>
    <lineage>
        <taxon>Bacteria</taxon>
        <taxon>Pseudomonadati</taxon>
        <taxon>Bacteroidota</taxon>
        <taxon>Chitinophagia</taxon>
        <taxon>Chitinophagales</taxon>
        <taxon>Chitinophagaceae</taxon>
        <taxon>Paraflavisolibacter</taxon>
    </lineage>
</organism>
<name>A0A9X2XZN7_9BACT</name>
<dbReference type="Gene3D" id="1.50.10.10">
    <property type="match status" value="1"/>
</dbReference>
<dbReference type="Proteomes" id="UP001155483">
    <property type="component" value="Unassembled WGS sequence"/>
</dbReference>
<feature type="signal peptide" evidence="1">
    <location>
        <begin position="1"/>
        <end position="22"/>
    </location>
</feature>
<dbReference type="SUPFAM" id="SSF48208">
    <property type="entry name" value="Six-hairpin glycosidases"/>
    <property type="match status" value="1"/>
</dbReference>
<evidence type="ECO:0000313" key="4">
    <source>
        <dbReference type="Proteomes" id="UP001155483"/>
    </source>
</evidence>
<dbReference type="RefSeq" id="WP_279299647.1">
    <property type="nucleotide sequence ID" value="NZ_JAOTIF010000030.1"/>
</dbReference>
<dbReference type="PANTHER" id="PTHR31084:SF0">
    <property type="entry name" value="ALPHA-L-FUCOSIDASE 2"/>
    <property type="match status" value="1"/>
</dbReference>
<dbReference type="Pfam" id="PF22124">
    <property type="entry name" value="Glyco_hydro_95_cat"/>
    <property type="match status" value="1"/>
</dbReference>
<dbReference type="InterPro" id="IPR008928">
    <property type="entry name" value="6-hairpin_glycosidase_sf"/>
</dbReference>
<accession>A0A9X2XZN7</accession>
<dbReference type="EMBL" id="JAOTIF010000030">
    <property type="protein sequence ID" value="MCU7552210.1"/>
    <property type="molecule type" value="Genomic_DNA"/>
</dbReference>
<dbReference type="InterPro" id="IPR054363">
    <property type="entry name" value="GH95_cat"/>
</dbReference>
<sequence length="724" mass="80686">MKRTLSLICACGSLFMSGNLHAQIKSAKQAVGKFQNVFTAPPAKTPGSVSVDGPLLGNGSTEVVISGQPELQNYHLARNDFWRLKSGYDNAFPAVLGNLKIQIPELTGASYRIEQQLYNATTISKFSKGNTAVEIQSIVAAEKDWVLIDISNKGKTIVKGNALLEVFKTKGHKFPDTLADGIKDGLQWIQRGFEKDVDIKTTAVAAVKILGHSSGEFSVAPGQKVTIVCALTSNFKSPDCLKEVQQQVGKATLPIIAKVRKDHLAWWSRYWNESFVDIEDSVIGSQYYKSQYNMASCSRDPKFPPGIFGWVTKEIPAWNGDYHLNYNYSAPFYALFSSNHLEQTVPYETPLIDYMQRGKFYSSKLTSIPDGILYPVGIGPLGIETVRTNADNALFLGQKSNTAYCATVLSMKFYRTYDKTFTQRVYPYVKATAIFWQHYLKKDNDRYIIENDAVHEGTHGTLNSILSLGLVPMVLKTAIDMSVLLGVDSDLRGDWQEKSDHVANYTMQVRNGKTVFRYSEKGTDWWQDNTLGIQHIYPAGQIGLNSDPKLLEIASNTISEMNRWQDNNGSNSFFPAAVRIGYNADTILKKLHDYSLHTYPNGFQLNNPHGIENCSTVPNTINEMLCMSNQNVLRVFEVWPKESNASFSNIRCDGAFLVSSVLKNRSVGYVKILSEKGYSLVLQNPWPGKVLQIKSNKRSTLKTSGAQVSLPTLVGEELMIKPLL</sequence>
<evidence type="ECO:0000259" key="2">
    <source>
        <dbReference type="Pfam" id="PF22124"/>
    </source>
</evidence>
<dbReference type="GO" id="GO:0004560">
    <property type="term" value="F:alpha-L-fucosidase activity"/>
    <property type="evidence" value="ECO:0007669"/>
    <property type="project" value="TreeGrafter"/>
</dbReference>
<feature type="chain" id="PRO_5040863287" description="Glycosyl hydrolase family 95 catalytic domain-containing protein" evidence="1">
    <location>
        <begin position="23"/>
        <end position="724"/>
    </location>
</feature>
<gene>
    <name evidence="3" type="ORF">OCK74_24035</name>
</gene>
<dbReference type="InterPro" id="IPR012341">
    <property type="entry name" value="6hp_glycosidase-like_sf"/>
</dbReference>
<evidence type="ECO:0000256" key="1">
    <source>
        <dbReference type="SAM" id="SignalP"/>
    </source>
</evidence>
<reference evidence="3" key="1">
    <citation type="submission" date="2022-09" db="EMBL/GenBank/DDBJ databases">
        <authorList>
            <person name="Yuan C."/>
            <person name="Ke Z."/>
        </authorList>
    </citation>
    <scope>NUCLEOTIDE SEQUENCE</scope>
    <source>
        <strain evidence="3">LB-8</strain>
    </source>
</reference>
<proteinExistence type="predicted"/>
<keyword evidence="1" id="KW-0732">Signal</keyword>
<dbReference type="GO" id="GO:0005975">
    <property type="term" value="P:carbohydrate metabolic process"/>
    <property type="evidence" value="ECO:0007669"/>
    <property type="project" value="InterPro"/>
</dbReference>
<feature type="domain" description="Glycosyl hydrolase family 95 catalytic" evidence="2">
    <location>
        <begin position="285"/>
        <end position="625"/>
    </location>
</feature>